<evidence type="ECO:0000313" key="2">
    <source>
        <dbReference type="Proteomes" id="UP000574390"/>
    </source>
</evidence>
<proteinExistence type="predicted"/>
<feature type="non-terminal residue" evidence="1">
    <location>
        <position position="1"/>
    </location>
</feature>
<name>A0A7J6Q139_PEROL</name>
<comment type="caution">
    <text evidence="1">The sequence shown here is derived from an EMBL/GenBank/DDBJ whole genome shotgun (WGS) entry which is preliminary data.</text>
</comment>
<organism evidence="1 2">
    <name type="scientific">Perkinsus olseni</name>
    <name type="common">Perkinsus atlanticus</name>
    <dbReference type="NCBI Taxonomy" id="32597"/>
    <lineage>
        <taxon>Eukaryota</taxon>
        <taxon>Sar</taxon>
        <taxon>Alveolata</taxon>
        <taxon>Perkinsozoa</taxon>
        <taxon>Perkinsea</taxon>
        <taxon>Perkinsida</taxon>
        <taxon>Perkinsidae</taxon>
        <taxon>Perkinsus</taxon>
    </lineage>
</organism>
<reference evidence="1 2" key="1">
    <citation type="submission" date="2020-04" db="EMBL/GenBank/DDBJ databases">
        <title>Perkinsus olseni comparative genomics.</title>
        <authorList>
            <person name="Bogema D.R."/>
        </authorList>
    </citation>
    <scope>NUCLEOTIDE SEQUENCE [LARGE SCALE GENOMIC DNA]</scope>
    <source>
        <strain evidence="1">ATCC PRA-205</strain>
    </source>
</reference>
<accession>A0A7J6Q139</accession>
<dbReference type="AlphaFoldDB" id="A0A7J6Q139"/>
<dbReference type="Proteomes" id="UP000574390">
    <property type="component" value="Unassembled WGS sequence"/>
</dbReference>
<gene>
    <name evidence="1" type="ORF">FOZ62_020135</name>
</gene>
<dbReference type="EMBL" id="JABANM010033434">
    <property type="protein sequence ID" value="KAF4701270.1"/>
    <property type="molecule type" value="Genomic_DNA"/>
</dbReference>
<sequence>AAAKAAMAAAYWSLLSGPLRSKNQIRNEQHPVTYGVELPVLEDLDEWIEVCEEKCDRIVLLMSVRGQQNRSGLGDRLLGEWERLKDRVRRAGGDAKDIETVDLELLE</sequence>
<protein>
    <submittedName>
        <fullName evidence="1">Uncharacterized protein</fullName>
    </submittedName>
</protein>
<evidence type="ECO:0000313" key="1">
    <source>
        <dbReference type="EMBL" id="KAF4701270.1"/>
    </source>
</evidence>